<sequence>SADYAGDEAVDIFLRQTRKHARPMFYINCGYRDLCYCYSKVTRHHYCCSCDVGACFPAYARVSTPGGAHTTMDRLRTGDKVLADVKYLSVWPRSHCHPHPPPAPAPEPRAALSRHRKIPLTTGQISTMSVLLSVVVFCCCRSSSTV</sequence>
<proteinExistence type="predicted"/>
<accession>A0A423U1B7</accession>
<comment type="caution">
    <text evidence="1">The sequence shown here is derived from an EMBL/GenBank/DDBJ whole genome shotgun (WGS) entry which is preliminary data.</text>
</comment>
<organism evidence="1 2">
    <name type="scientific">Penaeus vannamei</name>
    <name type="common">Whiteleg shrimp</name>
    <name type="synonym">Litopenaeus vannamei</name>
    <dbReference type="NCBI Taxonomy" id="6689"/>
    <lineage>
        <taxon>Eukaryota</taxon>
        <taxon>Metazoa</taxon>
        <taxon>Ecdysozoa</taxon>
        <taxon>Arthropoda</taxon>
        <taxon>Crustacea</taxon>
        <taxon>Multicrustacea</taxon>
        <taxon>Malacostraca</taxon>
        <taxon>Eumalacostraca</taxon>
        <taxon>Eucarida</taxon>
        <taxon>Decapoda</taxon>
        <taxon>Dendrobranchiata</taxon>
        <taxon>Penaeoidea</taxon>
        <taxon>Penaeidae</taxon>
        <taxon>Penaeus</taxon>
    </lineage>
</organism>
<keyword evidence="2" id="KW-1185">Reference proteome</keyword>
<evidence type="ECO:0000313" key="2">
    <source>
        <dbReference type="Proteomes" id="UP000283509"/>
    </source>
</evidence>
<reference evidence="1 2" key="1">
    <citation type="submission" date="2018-04" db="EMBL/GenBank/DDBJ databases">
        <authorList>
            <person name="Zhang X."/>
            <person name="Yuan J."/>
            <person name="Li F."/>
            <person name="Xiang J."/>
        </authorList>
    </citation>
    <scope>NUCLEOTIDE SEQUENCE [LARGE SCALE GENOMIC DNA]</scope>
    <source>
        <tissue evidence="1">Muscle</tissue>
    </source>
</reference>
<dbReference type="Proteomes" id="UP000283509">
    <property type="component" value="Unassembled WGS sequence"/>
</dbReference>
<name>A0A423U1B7_PENVA</name>
<dbReference type="AlphaFoldDB" id="A0A423U1B7"/>
<dbReference type="SUPFAM" id="SSF51294">
    <property type="entry name" value="Hedgehog/intein (Hint) domain"/>
    <property type="match status" value="1"/>
</dbReference>
<feature type="non-terminal residue" evidence="1">
    <location>
        <position position="1"/>
    </location>
</feature>
<dbReference type="EMBL" id="QCYY01000817">
    <property type="protein sequence ID" value="ROT82484.1"/>
    <property type="molecule type" value="Genomic_DNA"/>
</dbReference>
<protein>
    <submittedName>
        <fullName evidence="1">Uncharacterized protein</fullName>
    </submittedName>
</protein>
<evidence type="ECO:0000313" key="1">
    <source>
        <dbReference type="EMBL" id="ROT82484.1"/>
    </source>
</evidence>
<dbReference type="InterPro" id="IPR036844">
    <property type="entry name" value="Hint_dom_sf"/>
</dbReference>
<gene>
    <name evidence="1" type="ORF">C7M84_024339</name>
</gene>
<reference evidence="1 2" key="2">
    <citation type="submission" date="2019-01" db="EMBL/GenBank/DDBJ databases">
        <title>The decoding of complex shrimp genome reveals the adaptation for benthos swimmer, frequently molting mechanism and breeding impact on genome.</title>
        <authorList>
            <person name="Sun Y."/>
            <person name="Gao Y."/>
            <person name="Yu Y."/>
        </authorList>
    </citation>
    <scope>NUCLEOTIDE SEQUENCE [LARGE SCALE GENOMIC DNA]</scope>
    <source>
        <tissue evidence="1">Muscle</tissue>
    </source>
</reference>